<dbReference type="AlphaFoldDB" id="A0A485L2T2"/>
<dbReference type="EMBL" id="CAADRA010005559">
    <property type="protein sequence ID" value="VFT91147.1"/>
    <property type="molecule type" value="Genomic_DNA"/>
</dbReference>
<evidence type="ECO:0000256" key="1">
    <source>
        <dbReference type="SAM" id="MobiDB-lite"/>
    </source>
</evidence>
<gene>
    <name evidence="3" type="primary">Aste57867_14323</name>
    <name evidence="2" type="ORF">As57867_014269</name>
    <name evidence="3" type="ORF">ASTE57867_14323</name>
</gene>
<accession>A0A485L2T2</accession>
<protein>
    <submittedName>
        <fullName evidence="3">Aste57867_14323 protein</fullName>
    </submittedName>
</protein>
<evidence type="ECO:0000313" key="2">
    <source>
        <dbReference type="EMBL" id="KAF0694799.1"/>
    </source>
</evidence>
<evidence type="ECO:0000313" key="3">
    <source>
        <dbReference type="EMBL" id="VFT91147.1"/>
    </source>
</evidence>
<dbReference type="EMBL" id="VJMH01005538">
    <property type="protein sequence ID" value="KAF0694799.1"/>
    <property type="molecule type" value="Genomic_DNA"/>
</dbReference>
<organism evidence="3 4">
    <name type="scientific">Aphanomyces stellatus</name>
    <dbReference type="NCBI Taxonomy" id="120398"/>
    <lineage>
        <taxon>Eukaryota</taxon>
        <taxon>Sar</taxon>
        <taxon>Stramenopiles</taxon>
        <taxon>Oomycota</taxon>
        <taxon>Saprolegniomycetes</taxon>
        <taxon>Saprolegniales</taxon>
        <taxon>Verrucalvaceae</taxon>
        <taxon>Aphanomyces</taxon>
    </lineage>
</organism>
<keyword evidence="4" id="KW-1185">Reference proteome</keyword>
<proteinExistence type="predicted"/>
<evidence type="ECO:0000313" key="4">
    <source>
        <dbReference type="Proteomes" id="UP000332933"/>
    </source>
</evidence>
<dbReference type="Proteomes" id="UP000332933">
    <property type="component" value="Unassembled WGS sequence"/>
</dbReference>
<reference evidence="2" key="2">
    <citation type="submission" date="2019-06" db="EMBL/GenBank/DDBJ databases">
        <title>Genomics analysis of Aphanomyces spp. identifies a new class of oomycete effector associated with host adaptation.</title>
        <authorList>
            <person name="Gaulin E."/>
        </authorList>
    </citation>
    <scope>NUCLEOTIDE SEQUENCE</scope>
    <source>
        <strain evidence="2">CBS 578.67</strain>
    </source>
</reference>
<reference evidence="3 4" key="1">
    <citation type="submission" date="2019-03" db="EMBL/GenBank/DDBJ databases">
        <authorList>
            <person name="Gaulin E."/>
            <person name="Dumas B."/>
        </authorList>
    </citation>
    <scope>NUCLEOTIDE SEQUENCE [LARGE SCALE GENOMIC DNA]</scope>
    <source>
        <strain evidence="3">CBS 568.67</strain>
    </source>
</reference>
<feature type="region of interest" description="Disordered" evidence="1">
    <location>
        <begin position="103"/>
        <end position="125"/>
    </location>
</feature>
<sequence length="284" mass="31657">MTWQRRMTAFVTCKTATASETAQEEEPKSNAAAVVGLDAGNAKVFKIDSCVDDNADSDEWMGEDERCGVANHNLETGLAAGTSDQRDRHDDDNSDLCEELADEKGHRGDAGHVEEKSELSTNTSEHDMAKEIKRPNASAVGAVGGSRLLGEEVAWKVLRHTAKYGSNGVVVVVGTRVRQRRAAGFNDIDRVVQLYKAWSARKSWCDRFNDSMPANAKWCMSAKGYPFEWRDFVQEDFQRREEDVEGEKGEIAGYGRAYLVFCHGPHPHLVQLDYLGRAGQRQYH</sequence>
<name>A0A485L2T2_9STRA</name>